<dbReference type="Gene3D" id="1.10.150.120">
    <property type="entry name" value="[2Fe-2S]-binding domain"/>
    <property type="match status" value="1"/>
</dbReference>
<keyword evidence="2" id="KW-0479">Metal-binding</keyword>
<feature type="domain" description="2Fe-2S ferredoxin-type" evidence="6">
    <location>
        <begin position="4"/>
        <end position="80"/>
    </location>
</feature>
<keyword evidence="3 7" id="KW-0560">Oxidoreductase</keyword>
<dbReference type="EMBL" id="CP009268">
    <property type="protein sequence ID" value="AJA50375.1"/>
    <property type="molecule type" value="Genomic_DNA"/>
</dbReference>
<dbReference type="CDD" id="cd00207">
    <property type="entry name" value="fer2"/>
    <property type="match status" value="1"/>
</dbReference>
<dbReference type="Proteomes" id="UP000028042">
    <property type="component" value="Unassembled WGS sequence"/>
</dbReference>
<dbReference type="EMBL" id="JPGY02000001">
    <property type="protein sequence ID" value="KRU13613.1"/>
    <property type="molecule type" value="Genomic_DNA"/>
</dbReference>
<dbReference type="Pfam" id="PF00111">
    <property type="entry name" value="Fer2"/>
    <property type="match status" value="1"/>
</dbReference>
<keyword evidence="1" id="KW-0001">2Fe-2S</keyword>
<evidence type="ECO:0000256" key="4">
    <source>
        <dbReference type="ARBA" id="ARBA00023004"/>
    </source>
</evidence>
<dbReference type="InterPro" id="IPR036884">
    <property type="entry name" value="2Fe-2S-bd_dom_sf"/>
</dbReference>
<evidence type="ECO:0000256" key="1">
    <source>
        <dbReference type="ARBA" id="ARBA00022714"/>
    </source>
</evidence>
<dbReference type="InterPro" id="IPR006058">
    <property type="entry name" value="2Fe2S_fd_BS"/>
</dbReference>
<dbReference type="Gene3D" id="3.10.20.30">
    <property type="match status" value="1"/>
</dbReference>
<dbReference type="InterPro" id="IPR036010">
    <property type="entry name" value="2Fe-2S_ferredoxin-like_sf"/>
</dbReference>
<dbReference type="InterPro" id="IPR051452">
    <property type="entry name" value="Diverse_Oxidoreductases"/>
</dbReference>
<evidence type="ECO:0000313" key="8">
    <source>
        <dbReference type="EMBL" id="KRU13613.1"/>
    </source>
</evidence>
<dbReference type="Pfam" id="PF01799">
    <property type="entry name" value="Fer2_2"/>
    <property type="match status" value="1"/>
</dbReference>
<reference evidence="7 10" key="1">
    <citation type="journal article" date="2015" name="Genome Announc.">
        <title>Complete Genome Sequence of the Nitrogen-Fixing and Solvent-Producing Clostridium pasteurianum DSM 525.</title>
        <authorList>
            <person name="Poehlein A."/>
            <person name="Grosse-Honebrink A."/>
            <person name="Zhang Y."/>
            <person name="Minton N.P."/>
            <person name="Daniel R."/>
        </authorList>
    </citation>
    <scope>NUCLEOTIDE SEQUENCE [LARGE SCALE GENOMIC DNA]</scope>
    <source>
        <strain evidence="7">DSM 525</strain>
        <strain evidence="10">DSM 525 / ATCC 6013</strain>
    </source>
</reference>
<dbReference type="PROSITE" id="PS00197">
    <property type="entry name" value="2FE2S_FER_1"/>
    <property type="match status" value="1"/>
</dbReference>
<dbReference type="SUPFAM" id="SSF47741">
    <property type="entry name" value="CO dehydrogenase ISP C-domain like"/>
    <property type="match status" value="1"/>
</dbReference>
<sequence length="161" mass="17025">MGKVKVFFKLNGEDVSSEIDPSKRLLDVIREDFGLTSVKEGCSEGECGACTVILNGEAVTSCCILGAQVDGCSVTTVEGLEKNGELDILQQAFLDAGAVQCGFCTPGMILSAKALLMKNPNPTLEEIKTAISGNLCRCTGYKKIIDGVQLAVERSNGDINE</sequence>
<keyword evidence="10" id="KW-1185">Reference proteome</keyword>
<dbReference type="SUPFAM" id="SSF54292">
    <property type="entry name" value="2Fe-2S ferredoxin-like"/>
    <property type="match status" value="1"/>
</dbReference>
<dbReference type="InterPro" id="IPR001041">
    <property type="entry name" value="2Fe-2S_ferredoxin-type"/>
</dbReference>
<reference evidence="8" key="2">
    <citation type="submission" date="2015-10" db="EMBL/GenBank/DDBJ databases">
        <title>Improved Draft Genome Sequence of Clostridium pasteurianum Strain ATCC 6013 (DSM 525) Using a Hybrid Next-Generation Sequencing Approach.</title>
        <authorList>
            <person name="Pyne M.E."/>
            <person name="Utturkar S.M."/>
            <person name="Brown S.D."/>
            <person name="Moo-Young M."/>
            <person name="Chung D.A."/>
            <person name="Chou P.C."/>
        </authorList>
    </citation>
    <scope>NUCLEOTIDE SEQUENCE</scope>
    <source>
        <strain evidence="8">ATCC 6013</strain>
    </source>
</reference>
<dbReference type="EC" id="1.17.1.5" evidence="7"/>
<gene>
    <name evidence="7" type="primary">ndhS1</name>
    <name evidence="7" type="ORF">CLPA_c02870</name>
    <name evidence="8" type="ORF">CP6013_02861</name>
</gene>
<dbReference type="GO" id="GO:0050138">
    <property type="term" value="F:nicotinate dehydrogenase activity"/>
    <property type="evidence" value="ECO:0007669"/>
    <property type="project" value="UniProtKB-EC"/>
</dbReference>
<evidence type="ECO:0000313" key="7">
    <source>
        <dbReference type="EMBL" id="AJA50375.1"/>
    </source>
</evidence>
<dbReference type="GO" id="GO:0046872">
    <property type="term" value="F:metal ion binding"/>
    <property type="evidence" value="ECO:0007669"/>
    <property type="project" value="UniProtKB-KW"/>
</dbReference>
<dbReference type="InterPro" id="IPR002888">
    <property type="entry name" value="2Fe-2S-bd"/>
</dbReference>
<dbReference type="GeneID" id="93072531"/>
<dbReference type="KEGG" id="cpat:CLPA_c02870"/>
<evidence type="ECO:0000313" key="10">
    <source>
        <dbReference type="Proteomes" id="UP000030905"/>
    </source>
</evidence>
<keyword evidence="4" id="KW-0408">Iron</keyword>
<dbReference type="PANTHER" id="PTHR44379:SF8">
    <property type="entry name" value="XANTHINE DEHYDROGENASE IRON-SULFUR-BINDING SUBUNIT XDHC-RELATED"/>
    <property type="match status" value="1"/>
</dbReference>
<dbReference type="KEGG" id="cpae:CPAST_c02870"/>
<protein>
    <submittedName>
        <fullName evidence="8">Carbon-monoxide dehydrogenase (Acceptor)</fullName>
        <ecNumber evidence="8">1.2.99.2</ecNumber>
    </submittedName>
    <submittedName>
        <fullName evidence="7">Nicotinate dehydrogenase small FeS subunit</fullName>
        <ecNumber evidence="7">1.17.1.5</ecNumber>
    </submittedName>
</protein>
<dbReference type="FunFam" id="1.10.150.120:FF:000003">
    <property type="entry name" value="Carbon monoxide dehydrogenase, small subunit"/>
    <property type="match status" value="1"/>
</dbReference>
<dbReference type="PANTHER" id="PTHR44379">
    <property type="entry name" value="OXIDOREDUCTASE WITH IRON-SULFUR SUBUNIT"/>
    <property type="match status" value="1"/>
</dbReference>
<reference evidence="8 9" key="3">
    <citation type="journal article" name="Genome Announc.">
        <title>Improved Draft Genome Sequence of Clostridium pasteurianum Strain ATCC 6013 (DSM 525) Using a Hybrid Next-Generation Sequencing Approach.</title>
        <authorList>
            <person name="Pyne M.E."/>
            <person name="Utturkar S."/>
            <person name="Brown S.D."/>
            <person name="Moo-Young M."/>
            <person name="Chung D.A."/>
            <person name="Chou C.P."/>
        </authorList>
    </citation>
    <scope>NUCLEOTIDE SEQUENCE [LARGE SCALE GENOMIC DNA]</scope>
    <source>
        <strain evidence="8 9">ATCC 6013</strain>
    </source>
</reference>
<evidence type="ECO:0000259" key="6">
    <source>
        <dbReference type="PROSITE" id="PS51085"/>
    </source>
</evidence>
<dbReference type="RefSeq" id="WP_003440779.1">
    <property type="nucleotide sequence ID" value="NZ_ANZB01000001.1"/>
</dbReference>
<dbReference type="PROSITE" id="PS51085">
    <property type="entry name" value="2FE2S_FER_2"/>
    <property type="match status" value="1"/>
</dbReference>
<dbReference type="AlphaFoldDB" id="A0A0H3J117"/>
<evidence type="ECO:0000256" key="3">
    <source>
        <dbReference type="ARBA" id="ARBA00023002"/>
    </source>
</evidence>
<evidence type="ECO:0000256" key="2">
    <source>
        <dbReference type="ARBA" id="ARBA00022723"/>
    </source>
</evidence>
<evidence type="ECO:0000313" key="9">
    <source>
        <dbReference type="Proteomes" id="UP000028042"/>
    </source>
</evidence>
<proteinExistence type="predicted"/>
<dbReference type="GO" id="GO:0051537">
    <property type="term" value="F:2 iron, 2 sulfur cluster binding"/>
    <property type="evidence" value="ECO:0007669"/>
    <property type="project" value="UniProtKB-KW"/>
</dbReference>
<dbReference type="PATRIC" id="fig|1262449.3.peg.177"/>
<name>A0A0H3J117_CLOPA</name>
<organism evidence="7 10">
    <name type="scientific">Clostridium pasteurianum DSM 525 = ATCC 6013</name>
    <dbReference type="NCBI Taxonomy" id="1262449"/>
    <lineage>
        <taxon>Bacteria</taxon>
        <taxon>Bacillati</taxon>
        <taxon>Bacillota</taxon>
        <taxon>Clostridia</taxon>
        <taxon>Eubacteriales</taxon>
        <taxon>Clostridiaceae</taxon>
        <taxon>Clostridium</taxon>
    </lineage>
</organism>
<accession>A0A0H3J117</accession>
<dbReference type="InterPro" id="IPR012675">
    <property type="entry name" value="Beta-grasp_dom_sf"/>
</dbReference>
<keyword evidence="5" id="KW-0411">Iron-sulfur</keyword>
<dbReference type="EC" id="1.2.99.2" evidence="8"/>
<evidence type="ECO:0000256" key="5">
    <source>
        <dbReference type="ARBA" id="ARBA00023014"/>
    </source>
</evidence>
<dbReference type="Proteomes" id="UP000030905">
    <property type="component" value="Chromosome"/>
</dbReference>
<dbReference type="eggNOG" id="COG2080">
    <property type="taxonomic scope" value="Bacteria"/>
</dbReference>